<dbReference type="AlphaFoldDB" id="A0A0E9TQI8"/>
<name>A0A0E9TQI8_ANGAN</name>
<reference evidence="1" key="1">
    <citation type="submission" date="2014-11" db="EMBL/GenBank/DDBJ databases">
        <authorList>
            <person name="Amaro Gonzalez C."/>
        </authorList>
    </citation>
    <scope>NUCLEOTIDE SEQUENCE</scope>
</reference>
<organism evidence="1">
    <name type="scientific">Anguilla anguilla</name>
    <name type="common">European freshwater eel</name>
    <name type="synonym">Muraena anguilla</name>
    <dbReference type="NCBI Taxonomy" id="7936"/>
    <lineage>
        <taxon>Eukaryota</taxon>
        <taxon>Metazoa</taxon>
        <taxon>Chordata</taxon>
        <taxon>Craniata</taxon>
        <taxon>Vertebrata</taxon>
        <taxon>Euteleostomi</taxon>
        <taxon>Actinopterygii</taxon>
        <taxon>Neopterygii</taxon>
        <taxon>Teleostei</taxon>
        <taxon>Anguilliformes</taxon>
        <taxon>Anguillidae</taxon>
        <taxon>Anguilla</taxon>
    </lineage>
</organism>
<protein>
    <submittedName>
        <fullName evidence="1">Uncharacterized protein</fullName>
    </submittedName>
</protein>
<evidence type="ECO:0000313" key="1">
    <source>
        <dbReference type="EMBL" id="JAH54993.1"/>
    </source>
</evidence>
<sequence length="45" mass="5247">MQKTPQTPVRTCQEHSSGGRFGCVSDYYLQKQNFNKQNYRGYTAQ</sequence>
<reference evidence="1" key="2">
    <citation type="journal article" date="2015" name="Fish Shellfish Immunol.">
        <title>Early steps in the European eel (Anguilla anguilla)-Vibrio vulnificus interaction in the gills: Role of the RtxA13 toxin.</title>
        <authorList>
            <person name="Callol A."/>
            <person name="Pajuelo D."/>
            <person name="Ebbesson L."/>
            <person name="Teles M."/>
            <person name="MacKenzie S."/>
            <person name="Amaro C."/>
        </authorList>
    </citation>
    <scope>NUCLEOTIDE SEQUENCE</scope>
</reference>
<accession>A0A0E9TQI8</accession>
<dbReference type="EMBL" id="GBXM01053584">
    <property type="protein sequence ID" value="JAH54993.1"/>
    <property type="molecule type" value="Transcribed_RNA"/>
</dbReference>
<proteinExistence type="predicted"/>